<dbReference type="Proteomes" id="UP000244855">
    <property type="component" value="Unassembled WGS sequence"/>
</dbReference>
<dbReference type="AlphaFoldDB" id="A0A2V1DJ50"/>
<evidence type="ECO:0000313" key="1">
    <source>
        <dbReference type="EMBL" id="PVH98150.1"/>
    </source>
</evidence>
<accession>A0A2V1DJ50</accession>
<keyword evidence="2" id="KW-1185">Reference proteome</keyword>
<proteinExistence type="predicted"/>
<name>A0A2V1DJ50_9PLEO</name>
<dbReference type="EMBL" id="KZ805420">
    <property type="protein sequence ID" value="PVH98150.1"/>
    <property type="molecule type" value="Genomic_DNA"/>
</dbReference>
<sequence length="227" mass="26742">MKNVEAQVKDLLCGDEKGKPWIWGMNQMLHFYRDGTGSIEAGVDLHSEASLEFSWIFTAAPVKDKNSWKLAMMITLGTRFHSGYQNENNPWIQGAELQKVIQKSPSPTEAPFPWAPLLSTAFRPKQYNVTLSCGRFIEPFQLATKEPYPLFKRYRDAPRRSRLQLVFDVSPYPPREEWIREKHYVMDHLRFWDMKVFVTDYIERKDETWAETLDWNYWLSPTAGGWR</sequence>
<organism evidence="1 2">
    <name type="scientific">Periconia macrospinosa</name>
    <dbReference type="NCBI Taxonomy" id="97972"/>
    <lineage>
        <taxon>Eukaryota</taxon>
        <taxon>Fungi</taxon>
        <taxon>Dikarya</taxon>
        <taxon>Ascomycota</taxon>
        <taxon>Pezizomycotina</taxon>
        <taxon>Dothideomycetes</taxon>
        <taxon>Pleosporomycetidae</taxon>
        <taxon>Pleosporales</taxon>
        <taxon>Massarineae</taxon>
        <taxon>Periconiaceae</taxon>
        <taxon>Periconia</taxon>
    </lineage>
</organism>
<dbReference type="OrthoDB" id="3917213at2759"/>
<gene>
    <name evidence="1" type="ORF">DM02DRAFT_630516</name>
</gene>
<reference evidence="1 2" key="1">
    <citation type="journal article" date="2018" name="Sci. Rep.">
        <title>Comparative genomics provides insights into the lifestyle and reveals functional heterogeneity of dark septate endophytic fungi.</title>
        <authorList>
            <person name="Knapp D.G."/>
            <person name="Nemeth J.B."/>
            <person name="Barry K."/>
            <person name="Hainaut M."/>
            <person name="Henrissat B."/>
            <person name="Johnson J."/>
            <person name="Kuo A."/>
            <person name="Lim J.H.P."/>
            <person name="Lipzen A."/>
            <person name="Nolan M."/>
            <person name="Ohm R.A."/>
            <person name="Tamas L."/>
            <person name="Grigoriev I.V."/>
            <person name="Spatafora J.W."/>
            <person name="Nagy L.G."/>
            <person name="Kovacs G.M."/>
        </authorList>
    </citation>
    <scope>NUCLEOTIDE SEQUENCE [LARGE SCALE GENOMIC DNA]</scope>
    <source>
        <strain evidence="1 2">DSE2036</strain>
    </source>
</reference>
<protein>
    <submittedName>
        <fullName evidence="1">Uncharacterized protein</fullName>
    </submittedName>
</protein>
<evidence type="ECO:0000313" key="2">
    <source>
        <dbReference type="Proteomes" id="UP000244855"/>
    </source>
</evidence>